<feature type="compositionally biased region" description="Basic and acidic residues" evidence="1">
    <location>
        <begin position="1"/>
        <end position="11"/>
    </location>
</feature>
<gene>
    <name evidence="2" type="ORF">EXN66_Car018379</name>
</gene>
<feature type="compositionally biased region" description="Basic and acidic residues" evidence="1">
    <location>
        <begin position="24"/>
        <end position="56"/>
    </location>
</feature>
<organism evidence="2 3">
    <name type="scientific">Channa argus</name>
    <name type="common">Northern snakehead</name>
    <name type="synonym">Ophicephalus argus</name>
    <dbReference type="NCBI Taxonomy" id="215402"/>
    <lineage>
        <taxon>Eukaryota</taxon>
        <taxon>Metazoa</taxon>
        <taxon>Chordata</taxon>
        <taxon>Craniata</taxon>
        <taxon>Vertebrata</taxon>
        <taxon>Euteleostomi</taxon>
        <taxon>Actinopterygii</taxon>
        <taxon>Neopterygii</taxon>
        <taxon>Teleostei</taxon>
        <taxon>Neoteleostei</taxon>
        <taxon>Acanthomorphata</taxon>
        <taxon>Anabantaria</taxon>
        <taxon>Anabantiformes</taxon>
        <taxon>Channoidei</taxon>
        <taxon>Channidae</taxon>
        <taxon>Channa</taxon>
    </lineage>
</organism>
<dbReference type="AlphaFoldDB" id="A0A6G1QJ38"/>
<evidence type="ECO:0000256" key="1">
    <source>
        <dbReference type="SAM" id="MobiDB-lite"/>
    </source>
</evidence>
<evidence type="ECO:0000313" key="2">
    <source>
        <dbReference type="EMBL" id="KAF3702691.1"/>
    </source>
</evidence>
<proteinExistence type="predicted"/>
<sequence>MWAEAGKDTRQPSKPKAIWSNAMQDERAERLAGQISDKKKFHDDKNKDKKSSNRIIREGCREERSYYSAAEETIKLQISDAAVVGSNNFTREPVKTNEHNFTSTGTKKILSTVTRLQSLANCPLPLRNSRHILHIVQLQTAQVAAYGFSQTDFVIMASLLDHIKTRIFWPFLIQVCRTKTHNSHIQNEYAPSGMEW</sequence>
<keyword evidence="3" id="KW-1185">Reference proteome</keyword>
<name>A0A6G1QJ38_CHAAH</name>
<accession>A0A6G1QJ38</accession>
<dbReference type="EMBL" id="CM015729">
    <property type="protein sequence ID" value="KAF3702691.1"/>
    <property type="molecule type" value="Genomic_DNA"/>
</dbReference>
<feature type="region of interest" description="Disordered" evidence="1">
    <location>
        <begin position="1"/>
        <end position="56"/>
    </location>
</feature>
<reference evidence="2 3" key="1">
    <citation type="submission" date="2019-02" db="EMBL/GenBank/DDBJ databases">
        <title>Opniocepnalus argus genome.</title>
        <authorList>
            <person name="Zhou C."/>
            <person name="Xiao S."/>
        </authorList>
    </citation>
    <scope>NUCLEOTIDE SEQUENCE [LARGE SCALE GENOMIC DNA]</scope>
    <source>
        <strain evidence="2">OARG1902GOOAL</strain>
        <tissue evidence="2">Muscle</tissue>
    </source>
</reference>
<protein>
    <submittedName>
        <fullName evidence="2">Uncharacterized protein</fullName>
    </submittedName>
</protein>
<evidence type="ECO:0000313" key="3">
    <source>
        <dbReference type="Proteomes" id="UP000503349"/>
    </source>
</evidence>
<dbReference type="Proteomes" id="UP000503349">
    <property type="component" value="Chromosome 18"/>
</dbReference>
<reference evidence="3" key="2">
    <citation type="submission" date="2019-02" db="EMBL/GenBank/DDBJ databases">
        <title>Opniocepnalus argus Var Kimnra genome.</title>
        <authorList>
            <person name="Zhou C."/>
            <person name="Xiao S."/>
        </authorList>
    </citation>
    <scope>NUCLEOTIDE SEQUENCE [LARGE SCALE GENOMIC DNA]</scope>
</reference>